<evidence type="ECO:0000313" key="2">
    <source>
        <dbReference type="Proteomes" id="UP000504638"/>
    </source>
</evidence>
<dbReference type="GeneID" id="54414314"/>
<sequence length="356" mass="41052">MPKNAAQLRGRNIRRSLAEISPADAPSQSQSPLFRLPPEIRNYIFELACSQCEETSKLGDTPYPGWRPLYEQRKSLKTSTSLLATCKLVYSETSLIPIRSATHMVDLEEPPYDTYTLALRPFATMTQRTLENLNHVHLLADFIYFFLSDVIFQMPRFRPKRLTVTTDALSSARIRTAYFFSNVDQKLYHGLSTMKFPGSLKRLELRIIIPLHFPIGIETTKVFSESVIQTRGHSTLSFHSFEIVLTPCPLLEEHYQGKAEQLRFKDHFQAQTIQGIWVESPSSDHRASINTEVDFRDMYGNRLPLPPLLDVVKCPPGTPWKTWWEEQLATAWCEIRKRREVGMIIVRGLRFLQSYG</sequence>
<dbReference type="OrthoDB" id="288942at2759"/>
<proteinExistence type="predicted"/>
<accession>A0A6G1GF43</accession>
<reference evidence="1 3" key="1">
    <citation type="submission" date="2020-01" db="EMBL/GenBank/DDBJ databases">
        <authorList>
            <consortium name="DOE Joint Genome Institute"/>
            <person name="Haridas S."/>
            <person name="Albert R."/>
            <person name="Binder M."/>
            <person name="Bloem J."/>
            <person name="Labutti K."/>
            <person name="Salamov A."/>
            <person name="Andreopoulos B."/>
            <person name="Baker S.E."/>
            <person name="Barry K."/>
            <person name="Bills G."/>
            <person name="Bluhm B.H."/>
            <person name="Cannon C."/>
            <person name="Castanera R."/>
            <person name="Culley D.E."/>
            <person name="Daum C."/>
            <person name="Ezra D."/>
            <person name="Gonzalez J.B."/>
            <person name="Henrissat B."/>
            <person name="Kuo A."/>
            <person name="Liang C."/>
            <person name="Lipzen A."/>
            <person name="Lutzoni F."/>
            <person name="Magnuson J."/>
            <person name="Mondo S."/>
            <person name="Nolan M."/>
            <person name="Ohm R."/>
            <person name="Pangilinan J."/>
            <person name="Park H.-J."/>
            <person name="Ramirez L."/>
            <person name="Alfaro M."/>
            <person name="Sun H."/>
            <person name="Tritt A."/>
            <person name="Yoshinaga Y."/>
            <person name="Zwiers L.-H."/>
            <person name="Turgeon B.G."/>
            <person name="Goodwin S.B."/>
            <person name="Spatafora J.W."/>
            <person name="Crous P.W."/>
            <person name="Grigoriev I.V."/>
        </authorList>
    </citation>
    <scope>NUCLEOTIDE SEQUENCE</scope>
    <source>
        <strain evidence="1 3">CBS 781.70</strain>
    </source>
</reference>
<name>A0A6G1GF43_9PEZI</name>
<dbReference type="Proteomes" id="UP000504638">
    <property type="component" value="Unplaced"/>
</dbReference>
<dbReference type="RefSeq" id="XP_033538162.1">
    <property type="nucleotide sequence ID" value="XM_033673744.1"/>
</dbReference>
<keyword evidence="2" id="KW-1185">Reference proteome</keyword>
<dbReference type="AlphaFoldDB" id="A0A6G1GF43"/>
<organism evidence="1">
    <name type="scientific">Eremomyces bilateralis CBS 781.70</name>
    <dbReference type="NCBI Taxonomy" id="1392243"/>
    <lineage>
        <taxon>Eukaryota</taxon>
        <taxon>Fungi</taxon>
        <taxon>Dikarya</taxon>
        <taxon>Ascomycota</taxon>
        <taxon>Pezizomycotina</taxon>
        <taxon>Dothideomycetes</taxon>
        <taxon>Dothideomycetes incertae sedis</taxon>
        <taxon>Eremomycetales</taxon>
        <taxon>Eremomycetaceae</taxon>
        <taxon>Eremomyces</taxon>
    </lineage>
</organism>
<gene>
    <name evidence="1 3" type="ORF">P152DRAFT_127155</name>
</gene>
<evidence type="ECO:0000313" key="3">
    <source>
        <dbReference type="RefSeq" id="XP_033538162.1"/>
    </source>
</evidence>
<protein>
    <submittedName>
        <fullName evidence="1 3">Uncharacterized protein</fullName>
    </submittedName>
</protein>
<reference evidence="3" key="2">
    <citation type="submission" date="2020-04" db="EMBL/GenBank/DDBJ databases">
        <authorList>
            <consortium name="NCBI Genome Project"/>
        </authorList>
    </citation>
    <scope>NUCLEOTIDE SEQUENCE</scope>
    <source>
        <strain evidence="3">CBS 781.70</strain>
    </source>
</reference>
<evidence type="ECO:0000313" key="1">
    <source>
        <dbReference type="EMBL" id="KAF1816531.1"/>
    </source>
</evidence>
<dbReference type="EMBL" id="ML975150">
    <property type="protein sequence ID" value="KAF1816531.1"/>
    <property type="molecule type" value="Genomic_DNA"/>
</dbReference>
<reference evidence="3" key="3">
    <citation type="submission" date="2025-04" db="UniProtKB">
        <authorList>
            <consortium name="RefSeq"/>
        </authorList>
    </citation>
    <scope>IDENTIFICATION</scope>
    <source>
        <strain evidence="3">CBS 781.70</strain>
    </source>
</reference>